<evidence type="ECO:0000256" key="5">
    <source>
        <dbReference type="ARBA" id="ARBA00022475"/>
    </source>
</evidence>
<evidence type="ECO:0000256" key="13">
    <source>
        <dbReference type="HAMAP-Rule" id="MF_01810"/>
    </source>
</evidence>
<dbReference type="RefSeq" id="WP_183486908.1">
    <property type="nucleotide sequence ID" value="NZ_JBHUOV010000001.1"/>
</dbReference>
<comment type="similarity">
    <text evidence="2 13">Belongs to the OXA1/ALB3/YidC family. Type 1 subfamily.</text>
</comment>
<evidence type="ECO:0000256" key="8">
    <source>
        <dbReference type="ARBA" id="ARBA00022989"/>
    </source>
</evidence>
<evidence type="ECO:0000256" key="7">
    <source>
        <dbReference type="ARBA" id="ARBA00022927"/>
    </source>
</evidence>
<evidence type="ECO:0000256" key="4">
    <source>
        <dbReference type="ARBA" id="ARBA00022448"/>
    </source>
</evidence>
<feature type="domain" description="Membrane insertase YidC/Oxa/ALB C-terminal" evidence="15">
    <location>
        <begin position="384"/>
        <end position="589"/>
    </location>
</feature>
<dbReference type="PANTHER" id="PTHR12428">
    <property type="entry name" value="OXA1"/>
    <property type="match status" value="1"/>
</dbReference>
<evidence type="ECO:0000256" key="2">
    <source>
        <dbReference type="ARBA" id="ARBA00010527"/>
    </source>
</evidence>
<gene>
    <name evidence="13 17" type="primary">yidC</name>
    <name evidence="17" type="ORF">ACFS5M_06350</name>
</gene>
<feature type="transmembrane region" description="Helical" evidence="13">
    <location>
        <begin position="572"/>
        <end position="591"/>
    </location>
</feature>
<feature type="transmembrane region" description="Helical" evidence="13">
    <location>
        <begin position="503"/>
        <end position="523"/>
    </location>
</feature>
<dbReference type="EMBL" id="JBHUOV010000001">
    <property type="protein sequence ID" value="MFD2823282.1"/>
    <property type="molecule type" value="Genomic_DNA"/>
</dbReference>
<keyword evidence="18" id="KW-1185">Reference proteome</keyword>
<dbReference type="CDD" id="cd20070">
    <property type="entry name" value="5TM_YidC_Alb3"/>
    <property type="match status" value="1"/>
</dbReference>
<keyword evidence="8 13" id="KW-1133">Transmembrane helix</keyword>
<comment type="caution">
    <text evidence="17">The sequence shown here is derived from an EMBL/GenBank/DDBJ whole genome shotgun (WGS) entry which is preliminary data.</text>
</comment>
<evidence type="ECO:0000313" key="18">
    <source>
        <dbReference type="Proteomes" id="UP001597533"/>
    </source>
</evidence>
<dbReference type="InterPro" id="IPR028053">
    <property type="entry name" value="Membr_insert_YidC_N"/>
</dbReference>
<dbReference type="PRINTS" id="PR00701">
    <property type="entry name" value="60KDINNERMP"/>
</dbReference>
<keyword evidence="10 13" id="KW-0143">Chaperone</keyword>
<keyword evidence="5 13" id="KW-1003">Cell membrane</keyword>
<evidence type="ECO:0000313" key="17">
    <source>
        <dbReference type="EMBL" id="MFD2823282.1"/>
    </source>
</evidence>
<evidence type="ECO:0000256" key="11">
    <source>
        <dbReference type="ARBA" id="ARBA00033245"/>
    </source>
</evidence>
<dbReference type="Pfam" id="PF02096">
    <property type="entry name" value="60KD_IMP"/>
    <property type="match status" value="1"/>
</dbReference>
<evidence type="ECO:0000259" key="15">
    <source>
        <dbReference type="Pfam" id="PF02096"/>
    </source>
</evidence>
<feature type="transmembrane region" description="Helical" evidence="13">
    <location>
        <begin position="383"/>
        <end position="403"/>
    </location>
</feature>
<sequence length="633" mass="72826">MEEKKLDLNSIIGFILIFGILVYMMYTNQPTPEEVEAQEKAKQEQVEAEQKVKEIEAETTKTTVAEDFSAAAVTDSTQLVALSNKLGAFAYASTLPSATDQETLVESDLLSLKFSNKGGYLSEVKLKKFVNYDSIPIYIIKDGNAAFNINFSTTDNRTLNTKDLFFEPTVTKNGDNTVVSMKLKVSPTQFLEYRYELKPDDYMMDFTIRSQGLSQVINSSQEVNLDWRLKTYRHAKSISYENRYTDLHYDYEDGKDDYLGQMEDEETIQDVSWIGYKQHFFSSALLTDTPFKTVHLASKNLVEDEQIDTVFTKSFVSKLPLELQGGELNANMDWYYGPSDYKILDAYQRNLDELIPLGWGIFGWINRYVFIPLFGFLSGFLPHGIAIIIMTILVRIVMSPVTYKSYVSQAKMKVIKPEIAEINAKFKDNAMKKQQETMALYSKAGVSPMAGCLPAFLQLPVFYALFQFFPSAFDLRQKPFLWAEDLSSFDTIYKFPDGFSIPFYGDHISLFPILASLAIFFYMKMTTGQQMASQPTQEGMPDMGKMMKYMIYFSPIMMLFFFNNYASGLSLYYFISNLITIGIMLVIKKYIIDEDKIHAKIQENKKKPKKENRFQKKMKDMMEQAEKQKQQKK</sequence>
<dbReference type="CDD" id="cd19961">
    <property type="entry name" value="EcYidC-like_peri"/>
    <property type="match status" value="1"/>
</dbReference>
<keyword evidence="9 13" id="KW-0472">Membrane</keyword>
<dbReference type="InterPro" id="IPR001708">
    <property type="entry name" value="YidC/ALB3/OXA1/COX18"/>
</dbReference>
<feature type="region of interest" description="Disordered" evidence="14">
    <location>
        <begin position="603"/>
        <end position="633"/>
    </location>
</feature>
<feature type="transmembrane region" description="Helical" evidence="13">
    <location>
        <begin position="440"/>
        <end position="466"/>
    </location>
</feature>
<comment type="subcellular location">
    <subcellularLocation>
        <location evidence="1">Cell inner membrane</location>
        <topology evidence="1">Multi-pass membrane protein</topology>
    </subcellularLocation>
    <subcellularLocation>
        <location evidence="13">Cell membrane</location>
        <topology evidence="13">Multi-pass membrane protein</topology>
    </subcellularLocation>
</comment>
<feature type="domain" description="Membrane insertase YidC N-terminal" evidence="16">
    <location>
        <begin position="105"/>
        <end position="370"/>
    </location>
</feature>
<evidence type="ECO:0000256" key="10">
    <source>
        <dbReference type="ARBA" id="ARBA00023186"/>
    </source>
</evidence>
<dbReference type="InterPro" id="IPR028055">
    <property type="entry name" value="YidC/Oxa/ALB_C"/>
</dbReference>
<evidence type="ECO:0000256" key="9">
    <source>
        <dbReference type="ARBA" id="ARBA00023136"/>
    </source>
</evidence>
<evidence type="ECO:0000256" key="14">
    <source>
        <dbReference type="SAM" id="MobiDB-lite"/>
    </source>
</evidence>
<dbReference type="Pfam" id="PF14849">
    <property type="entry name" value="YidC_periplas"/>
    <property type="match status" value="1"/>
</dbReference>
<protein>
    <recommendedName>
        <fullName evidence="3 13">Membrane protein insertase YidC</fullName>
    </recommendedName>
    <alternativeName>
        <fullName evidence="12 13">Foldase YidC</fullName>
    </alternativeName>
    <alternativeName>
        <fullName evidence="11 13">Membrane integrase YidC</fullName>
    </alternativeName>
    <alternativeName>
        <fullName evidence="13">Membrane protein YidC</fullName>
    </alternativeName>
</protein>
<evidence type="ECO:0000256" key="12">
    <source>
        <dbReference type="ARBA" id="ARBA00033342"/>
    </source>
</evidence>
<feature type="transmembrane region" description="Helical" evidence="13">
    <location>
        <begin position="6"/>
        <end position="26"/>
    </location>
</feature>
<proteinExistence type="inferred from homology"/>
<dbReference type="NCBIfam" id="TIGR03593">
    <property type="entry name" value="yidC_nterm"/>
    <property type="match status" value="1"/>
</dbReference>
<organism evidence="17 18">
    <name type="scientific">Lacinutrix iliipiscaria</name>
    <dbReference type="NCBI Taxonomy" id="1230532"/>
    <lineage>
        <taxon>Bacteria</taxon>
        <taxon>Pseudomonadati</taxon>
        <taxon>Bacteroidota</taxon>
        <taxon>Flavobacteriia</taxon>
        <taxon>Flavobacteriales</taxon>
        <taxon>Flavobacteriaceae</taxon>
        <taxon>Lacinutrix</taxon>
    </lineage>
</organism>
<name>A0ABW5WN65_9FLAO</name>
<comment type="subunit">
    <text evidence="13">Interacts with the Sec translocase complex via SecD. Specifically interacts with transmembrane segments of nascent integral membrane proteins during membrane integration.</text>
</comment>
<dbReference type="Gene3D" id="2.70.98.90">
    <property type="match status" value="1"/>
</dbReference>
<keyword evidence="7 13" id="KW-0653">Protein transport</keyword>
<dbReference type="InterPro" id="IPR038221">
    <property type="entry name" value="YidC_periplasmic_sf"/>
</dbReference>
<dbReference type="InterPro" id="IPR019998">
    <property type="entry name" value="Membr_insert_YidC"/>
</dbReference>
<accession>A0ABW5WN65</accession>
<keyword evidence="6 13" id="KW-0812">Transmembrane</keyword>
<dbReference type="NCBIfam" id="TIGR03592">
    <property type="entry name" value="yidC_oxa1_cterm"/>
    <property type="match status" value="1"/>
</dbReference>
<dbReference type="NCBIfam" id="NF002359">
    <property type="entry name" value="PRK01318.2-6"/>
    <property type="match status" value="1"/>
</dbReference>
<evidence type="ECO:0000259" key="16">
    <source>
        <dbReference type="Pfam" id="PF14849"/>
    </source>
</evidence>
<keyword evidence="4 13" id="KW-0813">Transport</keyword>
<comment type="function">
    <text evidence="13">Required for the insertion and/or proper folding and/or complex formation of integral membrane proteins into the membrane. Involved in integration of membrane proteins that insert both dependently and independently of the Sec translocase complex, as well as at least some lipoproteins. Aids folding of multispanning membrane proteins.</text>
</comment>
<dbReference type="NCBIfam" id="NF002356">
    <property type="entry name" value="PRK01318.2-3"/>
    <property type="match status" value="1"/>
</dbReference>
<evidence type="ECO:0000256" key="1">
    <source>
        <dbReference type="ARBA" id="ARBA00004429"/>
    </source>
</evidence>
<evidence type="ECO:0000256" key="6">
    <source>
        <dbReference type="ARBA" id="ARBA00022692"/>
    </source>
</evidence>
<feature type="transmembrane region" description="Helical" evidence="13">
    <location>
        <begin position="549"/>
        <end position="566"/>
    </location>
</feature>
<reference evidence="18" key="1">
    <citation type="journal article" date="2019" name="Int. J. Syst. Evol. Microbiol.">
        <title>The Global Catalogue of Microorganisms (GCM) 10K type strain sequencing project: providing services to taxonomists for standard genome sequencing and annotation.</title>
        <authorList>
            <consortium name="The Broad Institute Genomics Platform"/>
            <consortium name="The Broad Institute Genome Sequencing Center for Infectious Disease"/>
            <person name="Wu L."/>
            <person name="Ma J."/>
        </authorList>
    </citation>
    <scope>NUCLEOTIDE SEQUENCE [LARGE SCALE GENOMIC DNA]</scope>
    <source>
        <strain evidence="18">KCTC 32141</strain>
    </source>
</reference>
<evidence type="ECO:0000256" key="3">
    <source>
        <dbReference type="ARBA" id="ARBA00015325"/>
    </source>
</evidence>
<dbReference type="Proteomes" id="UP001597533">
    <property type="component" value="Unassembled WGS sequence"/>
</dbReference>
<dbReference type="HAMAP" id="MF_01810">
    <property type="entry name" value="YidC_type1"/>
    <property type="match status" value="1"/>
</dbReference>
<dbReference type="PANTHER" id="PTHR12428:SF65">
    <property type="entry name" value="CYTOCHROME C OXIDASE ASSEMBLY PROTEIN COX18, MITOCHONDRIAL"/>
    <property type="match status" value="1"/>
</dbReference>
<dbReference type="InterPro" id="IPR047196">
    <property type="entry name" value="YidC_ALB_C"/>
</dbReference>